<evidence type="ECO:0000313" key="2">
    <source>
        <dbReference type="EMBL" id="GAA1701063.1"/>
    </source>
</evidence>
<protein>
    <submittedName>
        <fullName evidence="2">Alpha/beta hydrolase</fullName>
    </submittedName>
</protein>
<feature type="domain" description="Serine aminopeptidase S33" evidence="1">
    <location>
        <begin position="43"/>
        <end position="169"/>
    </location>
</feature>
<proteinExistence type="predicted"/>
<dbReference type="RefSeq" id="WP_344313521.1">
    <property type="nucleotide sequence ID" value="NZ_BAAANY010000023.1"/>
</dbReference>
<dbReference type="Pfam" id="PF12146">
    <property type="entry name" value="Hydrolase_4"/>
    <property type="match status" value="1"/>
</dbReference>
<dbReference type="GO" id="GO:0016787">
    <property type="term" value="F:hydrolase activity"/>
    <property type="evidence" value="ECO:0007669"/>
    <property type="project" value="UniProtKB-KW"/>
</dbReference>
<gene>
    <name evidence="2" type="ORF">GCM10009765_58270</name>
</gene>
<dbReference type="PANTHER" id="PTHR11614">
    <property type="entry name" value="PHOSPHOLIPASE-RELATED"/>
    <property type="match status" value="1"/>
</dbReference>
<name>A0ABN2I9U5_9ACTN</name>
<comment type="caution">
    <text evidence="2">The sequence shown here is derived from an EMBL/GenBank/DDBJ whole genome shotgun (WGS) entry which is preliminary data.</text>
</comment>
<keyword evidence="2" id="KW-0378">Hydrolase</keyword>
<evidence type="ECO:0000259" key="1">
    <source>
        <dbReference type="Pfam" id="PF12146"/>
    </source>
</evidence>
<dbReference type="Gene3D" id="3.40.50.1820">
    <property type="entry name" value="alpha/beta hydrolase"/>
    <property type="match status" value="1"/>
</dbReference>
<dbReference type="InterPro" id="IPR029058">
    <property type="entry name" value="AB_hydrolase_fold"/>
</dbReference>
<organism evidence="2 3">
    <name type="scientific">Fodinicola feengrottensis</name>
    <dbReference type="NCBI Taxonomy" id="435914"/>
    <lineage>
        <taxon>Bacteria</taxon>
        <taxon>Bacillati</taxon>
        <taxon>Actinomycetota</taxon>
        <taxon>Actinomycetes</taxon>
        <taxon>Mycobacteriales</taxon>
        <taxon>Fodinicola</taxon>
    </lineage>
</organism>
<reference evidence="2 3" key="1">
    <citation type="journal article" date="2019" name="Int. J. Syst. Evol. Microbiol.">
        <title>The Global Catalogue of Microorganisms (GCM) 10K type strain sequencing project: providing services to taxonomists for standard genome sequencing and annotation.</title>
        <authorList>
            <consortium name="The Broad Institute Genomics Platform"/>
            <consortium name="The Broad Institute Genome Sequencing Center for Infectious Disease"/>
            <person name="Wu L."/>
            <person name="Ma J."/>
        </authorList>
    </citation>
    <scope>NUCLEOTIDE SEQUENCE [LARGE SCALE GENOMIC DNA]</scope>
    <source>
        <strain evidence="2 3">JCM 14718</strain>
    </source>
</reference>
<sequence length="325" mass="36526">MVRTWVTDLLGEPYERTTLEFGPDEQGPVVATVIRRRAAVATRRAMLYVHGYADYFFQTHLADFWVEQGYDFYAVDLRKNGRSWLSHQTLAYVRHLGEYAADLDATYALITADGHDSVILNAHSTGGLIAAMWAHARRDRRDGRGILDAMLLNSPFFQLPVPPALRGRGGDWIEALGRTRPMAVIPSLHRTPYSESVHADYYGEWQFDLRWKPIVGVPLRAGWLRAVRVAQRQLHGGLEVPCPVLVAASTAYVITRGWDESLLTADAVLDVEQTARWAPKVGPLVTVQRIAGGLHDLALSPKPARERYFQALSRWLRAYGPKENA</sequence>
<dbReference type="SUPFAM" id="SSF53474">
    <property type="entry name" value="alpha/beta-Hydrolases"/>
    <property type="match status" value="1"/>
</dbReference>
<dbReference type="EMBL" id="BAAANY010000023">
    <property type="protein sequence ID" value="GAA1701063.1"/>
    <property type="molecule type" value="Genomic_DNA"/>
</dbReference>
<dbReference type="Proteomes" id="UP001500618">
    <property type="component" value="Unassembled WGS sequence"/>
</dbReference>
<evidence type="ECO:0000313" key="3">
    <source>
        <dbReference type="Proteomes" id="UP001500618"/>
    </source>
</evidence>
<keyword evidence="3" id="KW-1185">Reference proteome</keyword>
<dbReference type="InterPro" id="IPR022742">
    <property type="entry name" value="Hydrolase_4"/>
</dbReference>
<accession>A0ABN2I9U5</accession>
<dbReference type="InterPro" id="IPR051044">
    <property type="entry name" value="MAG_DAG_Lipase"/>
</dbReference>